<dbReference type="Gene3D" id="3.40.190.290">
    <property type="match status" value="1"/>
</dbReference>
<dbReference type="InterPro" id="IPR005119">
    <property type="entry name" value="LysR_subst-bd"/>
</dbReference>
<dbReference type="PANTHER" id="PTHR30126">
    <property type="entry name" value="HTH-TYPE TRANSCRIPTIONAL REGULATOR"/>
    <property type="match status" value="1"/>
</dbReference>
<dbReference type="GO" id="GO:0006355">
    <property type="term" value="P:regulation of DNA-templated transcription"/>
    <property type="evidence" value="ECO:0007669"/>
    <property type="project" value="TreeGrafter"/>
</dbReference>
<protein>
    <submittedName>
        <fullName evidence="5">Transcriptional regulator, LysR family</fullName>
    </submittedName>
</protein>
<dbReference type="EMBL" id="CACVAS010000058">
    <property type="protein sequence ID" value="CAA6810304.1"/>
    <property type="molecule type" value="Genomic_DNA"/>
</dbReference>
<dbReference type="GO" id="GO:0000976">
    <property type="term" value="F:transcription cis-regulatory region binding"/>
    <property type="evidence" value="ECO:0007669"/>
    <property type="project" value="TreeGrafter"/>
</dbReference>
<name>A0A6S6SW45_9BACT</name>
<evidence type="ECO:0000259" key="4">
    <source>
        <dbReference type="Pfam" id="PF03466"/>
    </source>
</evidence>
<feature type="domain" description="LysR substrate-binding" evidence="4">
    <location>
        <begin position="8"/>
        <end position="213"/>
    </location>
</feature>
<evidence type="ECO:0000256" key="1">
    <source>
        <dbReference type="ARBA" id="ARBA00009437"/>
    </source>
</evidence>
<dbReference type="SUPFAM" id="SSF53850">
    <property type="entry name" value="Periplasmic binding protein-like II"/>
    <property type="match status" value="1"/>
</dbReference>
<proteinExistence type="inferred from homology"/>
<comment type="similarity">
    <text evidence="1">Belongs to the LysR transcriptional regulatory family.</text>
</comment>
<keyword evidence="2" id="KW-0805">Transcription regulation</keyword>
<organism evidence="5">
    <name type="scientific">uncultured Sulfurovum sp</name>
    <dbReference type="NCBI Taxonomy" id="269237"/>
    <lineage>
        <taxon>Bacteria</taxon>
        <taxon>Pseudomonadati</taxon>
        <taxon>Campylobacterota</taxon>
        <taxon>Epsilonproteobacteria</taxon>
        <taxon>Campylobacterales</taxon>
        <taxon>Sulfurovaceae</taxon>
        <taxon>Sulfurovum</taxon>
        <taxon>environmental samples</taxon>
    </lineage>
</organism>
<dbReference type="PANTHER" id="PTHR30126:SF39">
    <property type="entry name" value="HTH-TYPE TRANSCRIPTIONAL REGULATOR CYSL"/>
    <property type="match status" value="1"/>
</dbReference>
<accession>A0A6S6SW45</accession>
<dbReference type="Pfam" id="PF03466">
    <property type="entry name" value="LysR_substrate"/>
    <property type="match status" value="1"/>
</dbReference>
<evidence type="ECO:0000256" key="2">
    <source>
        <dbReference type="ARBA" id="ARBA00023015"/>
    </source>
</evidence>
<reference evidence="5" key="1">
    <citation type="submission" date="2020-01" db="EMBL/GenBank/DDBJ databases">
        <authorList>
            <person name="Meier V. D."/>
            <person name="Meier V D."/>
        </authorList>
    </citation>
    <scope>NUCLEOTIDE SEQUENCE</scope>
    <source>
        <strain evidence="5">HLG_WM_MAG_01</strain>
    </source>
</reference>
<dbReference type="AlphaFoldDB" id="A0A6S6SW45"/>
<evidence type="ECO:0000313" key="5">
    <source>
        <dbReference type="EMBL" id="CAA6810304.1"/>
    </source>
</evidence>
<evidence type="ECO:0000256" key="3">
    <source>
        <dbReference type="ARBA" id="ARBA00023163"/>
    </source>
</evidence>
<gene>
    <name evidence="5" type="ORF">HELGO_WM50</name>
</gene>
<sequence length="217" mass="24787">MMNITKKDKFRIGASHTIATYVLPGELISTIQSQTESFIKLDVAPCQEIIKAVKARKIDIGFVEFETTDDALTCTEWMDEELVLCSKKQLPMPLTKKDLANYTLLCGGFESADRNVLDTFLREQELHRDDFESLLELDNPTAIIQNIKWSNPHAHIPSMALVSKRAIEYELKYNILHISSINYAPILKNFYIVYRNDSQQSETIHTICTTLLEKSNA</sequence>
<keyword evidence="3" id="KW-0804">Transcription</keyword>